<evidence type="ECO:0000256" key="3">
    <source>
        <dbReference type="ARBA" id="ARBA00022490"/>
    </source>
</evidence>
<organism evidence="8">
    <name type="scientific">Leptocylindrus danicus</name>
    <dbReference type="NCBI Taxonomy" id="163516"/>
    <lineage>
        <taxon>Eukaryota</taxon>
        <taxon>Sar</taxon>
        <taxon>Stramenopiles</taxon>
        <taxon>Ochrophyta</taxon>
        <taxon>Bacillariophyta</taxon>
        <taxon>Coscinodiscophyceae</taxon>
        <taxon>Chaetocerotophycidae</taxon>
        <taxon>Leptocylindrales</taxon>
        <taxon>Leptocylindraceae</taxon>
        <taxon>Leptocylindrus</taxon>
    </lineage>
</organism>
<keyword evidence="3" id="KW-0963">Cytoplasm</keyword>
<dbReference type="EMBL" id="HBGY01005555">
    <property type="protein sequence ID" value="CAD9562146.1"/>
    <property type="molecule type" value="Transcribed_RNA"/>
</dbReference>
<dbReference type="GO" id="GO:0005737">
    <property type="term" value="C:cytoplasm"/>
    <property type="evidence" value="ECO:0007669"/>
    <property type="project" value="UniProtKB-SubCell"/>
</dbReference>
<keyword evidence="4" id="KW-0479">Metal-binding</keyword>
<gene>
    <name evidence="8" type="ORF">LDAN0321_LOCUS3392</name>
</gene>
<dbReference type="InterPro" id="IPR006549">
    <property type="entry name" value="HAD-SF_hydro_IIIA"/>
</dbReference>
<evidence type="ECO:0000256" key="4">
    <source>
        <dbReference type="ARBA" id="ARBA00022723"/>
    </source>
</evidence>
<dbReference type="GO" id="GO:0046872">
    <property type="term" value="F:metal ion binding"/>
    <property type="evidence" value="ECO:0007669"/>
    <property type="project" value="UniProtKB-KW"/>
</dbReference>
<keyword evidence="6" id="KW-0119">Carbohydrate metabolism</keyword>
<dbReference type="NCBIfam" id="TIGR01549">
    <property type="entry name" value="HAD-SF-IA-v1"/>
    <property type="match status" value="1"/>
</dbReference>
<dbReference type="InterPro" id="IPR006439">
    <property type="entry name" value="HAD-SF_hydro_IA"/>
</dbReference>
<evidence type="ECO:0000256" key="5">
    <source>
        <dbReference type="ARBA" id="ARBA00022801"/>
    </source>
</evidence>
<dbReference type="GO" id="GO:0005975">
    <property type="term" value="P:carbohydrate metabolic process"/>
    <property type="evidence" value="ECO:0007669"/>
    <property type="project" value="InterPro"/>
</dbReference>
<dbReference type="AlphaFoldDB" id="A0A7S2K1G0"/>
<accession>A0A7S2K1G0</accession>
<dbReference type="GO" id="GO:0016791">
    <property type="term" value="F:phosphatase activity"/>
    <property type="evidence" value="ECO:0007669"/>
    <property type="project" value="InterPro"/>
</dbReference>
<evidence type="ECO:0000256" key="7">
    <source>
        <dbReference type="ARBA" id="ARBA00031828"/>
    </source>
</evidence>
<dbReference type="InterPro" id="IPR006543">
    <property type="entry name" value="Histidinol-phos"/>
</dbReference>
<reference evidence="8" key="1">
    <citation type="submission" date="2021-01" db="EMBL/GenBank/DDBJ databases">
        <authorList>
            <person name="Corre E."/>
            <person name="Pelletier E."/>
            <person name="Niang G."/>
            <person name="Scheremetjew M."/>
            <person name="Finn R."/>
            <person name="Kale V."/>
            <person name="Holt S."/>
            <person name="Cochrane G."/>
            <person name="Meng A."/>
            <person name="Brown T."/>
            <person name="Cohen L."/>
        </authorList>
    </citation>
    <scope>NUCLEOTIDE SEQUENCE</scope>
    <source>
        <strain evidence="8">B650</strain>
    </source>
</reference>
<keyword evidence="5" id="KW-0378">Hydrolase</keyword>
<dbReference type="Gene3D" id="3.40.50.1000">
    <property type="entry name" value="HAD superfamily/HAD-like"/>
    <property type="match status" value="1"/>
</dbReference>
<dbReference type="NCBIfam" id="TIGR01662">
    <property type="entry name" value="HAD-SF-IIIA"/>
    <property type="match status" value="1"/>
</dbReference>
<evidence type="ECO:0000256" key="6">
    <source>
        <dbReference type="ARBA" id="ARBA00023277"/>
    </source>
</evidence>
<evidence type="ECO:0000256" key="1">
    <source>
        <dbReference type="ARBA" id="ARBA00004496"/>
    </source>
</evidence>
<dbReference type="PANTHER" id="PTHR42891">
    <property type="entry name" value="D-GLYCERO-BETA-D-MANNO-HEPTOSE-1,7-BISPHOSPHATE 7-PHOSPHATASE"/>
    <property type="match status" value="1"/>
</dbReference>
<proteinExistence type="inferred from homology"/>
<protein>
    <recommendedName>
        <fullName evidence="7">D,D-heptose 1,7-bisphosphate phosphatase</fullName>
    </recommendedName>
</protein>
<dbReference type="Pfam" id="PF13242">
    <property type="entry name" value="Hydrolase_like"/>
    <property type="match status" value="1"/>
</dbReference>
<name>A0A7S2K1G0_9STRA</name>
<dbReference type="SUPFAM" id="SSF56784">
    <property type="entry name" value="HAD-like"/>
    <property type="match status" value="1"/>
</dbReference>
<evidence type="ECO:0000313" key="8">
    <source>
        <dbReference type="EMBL" id="CAD9562146.1"/>
    </source>
</evidence>
<sequence length="252" mass="27200">MVIKMSSMHVHVIAQILLAQQQPRCIPKLYLLDRDGVINHDIGDPGVLKPSDLALTPNAAKSIGKVKRNSCNNHVAVITNQSCVGKKLITDAQLDDIHQNLKQLLLEDDADSAWDSLHQCTSTDNSDVRRKPNPGMIFEAMSRFQVQASECVMIGDSIRDLEAATNAGVPLKVLVRTGYGGSLVGEDDLGWLTRSSTCSTDADADSAISVGAIAASEADDAQRSSHQIPESVLPIYVAENLSCAIDWILARE</sequence>
<comment type="similarity">
    <text evidence="2">Belongs to the GmhB family.</text>
</comment>
<dbReference type="InterPro" id="IPR004446">
    <property type="entry name" value="Heptose_bisP_phosphatase"/>
</dbReference>
<evidence type="ECO:0000256" key="2">
    <source>
        <dbReference type="ARBA" id="ARBA00005628"/>
    </source>
</evidence>
<dbReference type="PANTHER" id="PTHR42891:SF1">
    <property type="entry name" value="D-GLYCERO-BETA-D-MANNO-HEPTOSE-1,7-BISPHOSPHATE 7-PHOSPHATASE"/>
    <property type="match status" value="1"/>
</dbReference>
<comment type="subcellular location">
    <subcellularLocation>
        <location evidence="1">Cytoplasm</location>
    </subcellularLocation>
</comment>
<dbReference type="InterPro" id="IPR036412">
    <property type="entry name" value="HAD-like_sf"/>
</dbReference>
<dbReference type="NCBIfam" id="TIGR01656">
    <property type="entry name" value="Histidinol-ppas"/>
    <property type="match status" value="1"/>
</dbReference>
<dbReference type="InterPro" id="IPR023214">
    <property type="entry name" value="HAD_sf"/>
</dbReference>